<dbReference type="Gene3D" id="1.10.357.10">
    <property type="entry name" value="Tetracycline Repressor, domain 2"/>
    <property type="match status" value="1"/>
</dbReference>
<proteinExistence type="predicted"/>
<evidence type="ECO:0000256" key="3">
    <source>
        <dbReference type="ARBA" id="ARBA00023163"/>
    </source>
</evidence>
<gene>
    <name evidence="6" type="ORF">CFR77_08935</name>
</gene>
<dbReference type="RefSeq" id="WP_110569281.1">
    <property type="nucleotide sequence ID" value="NZ_CP137147.1"/>
</dbReference>
<evidence type="ECO:0000256" key="4">
    <source>
        <dbReference type="PROSITE-ProRule" id="PRU00335"/>
    </source>
</evidence>
<keyword evidence="1" id="KW-0805">Transcription regulation</keyword>
<sequence>MARPRTIDRDRVLDCVEHLVQREGAAALTLDAVAREAGITKGGLQYCFGSKDDLITALIDRWIVVFDAQVSQNMPPGSDATDRARAYVVVASQIDEATQARMAGMLVTLMQSPKHLHRLRAWYARWFKVCNPASAVARRARTALFAAEGAFFLRSTGFIEMDQAEWETVFADFEQLVTPLRASTD</sequence>
<dbReference type="Pfam" id="PF00440">
    <property type="entry name" value="TetR_N"/>
    <property type="match status" value="1"/>
</dbReference>
<dbReference type="InterPro" id="IPR041479">
    <property type="entry name" value="TetR_CgmR_C"/>
</dbReference>
<protein>
    <submittedName>
        <fullName evidence="6">TetR family transcriptional regulator</fullName>
    </submittedName>
</protein>
<dbReference type="PANTHER" id="PTHR47506:SF6">
    <property type="entry name" value="HTH-TYPE TRANSCRIPTIONAL REPRESSOR NEMR"/>
    <property type="match status" value="1"/>
</dbReference>
<evidence type="ECO:0000313" key="7">
    <source>
        <dbReference type="Proteomes" id="UP000247814"/>
    </source>
</evidence>
<dbReference type="PANTHER" id="PTHR47506">
    <property type="entry name" value="TRANSCRIPTIONAL REGULATORY PROTEIN"/>
    <property type="match status" value="1"/>
</dbReference>
<reference evidence="6 7" key="1">
    <citation type="submission" date="2017-07" db="EMBL/GenBank/DDBJ databases">
        <title>A draft genome sequence of Komagataeibacter sucrofermentans LMG 18788.</title>
        <authorList>
            <person name="Skraban J."/>
            <person name="Cleenwerck I."/>
            <person name="Vandamme P."/>
            <person name="Trcek J."/>
        </authorList>
    </citation>
    <scope>NUCLEOTIDE SEQUENCE [LARGE SCALE GENOMIC DNA]</scope>
    <source>
        <strain evidence="6 7">LMG 18788</strain>
    </source>
</reference>
<dbReference type="PROSITE" id="PS50977">
    <property type="entry name" value="HTH_TETR_2"/>
    <property type="match status" value="1"/>
</dbReference>
<accession>A0A318QV50</accession>
<dbReference type="EMBL" id="NKUA01000010">
    <property type="protein sequence ID" value="PYD78999.1"/>
    <property type="molecule type" value="Genomic_DNA"/>
</dbReference>
<dbReference type="SUPFAM" id="SSF46689">
    <property type="entry name" value="Homeodomain-like"/>
    <property type="match status" value="1"/>
</dbReference>
<name>A0A318QV50_9PROT</name>
<feature type="domain" description="HTH tetR-type" evidence="5">
    <location>
        <begin position="6"/>
        <end position="66"/>
    </location>
</feature>
<dbReference type="GO" id="GO:0003677">
    <property type="term" value="F:DNA binding"/>
    <property type="evidence" value="ECO:0007669"/>
    <property type="project" value="UniProtKB-UniRule"/>
</dbReference>
<evidence type="ECO:0000256" key="2">
    <source>
        <dbReference type="ARBA" id="ARBA00023125"/>
    </source>
</evidence>
<dbReference type="InterPro" id="IPR001647">
    <property type="entry name" value="HTH_TetR"/>
</dbReference>
<keyword evidence="2 4" id="KW-0238">DNA-binding</keyword>
<feature type="DNA-binding region" description="H-T-H motif" evidence="4">
    <location>
        <begin position="29"/>
        <end position="48"/>
    </location>
</feature>
<dbReference type="Pfam" id="PF17937">
    <property type="entry name" value="TetR_C_28"/>
    <property type="match status" value="1"/>
</dbReference>
<dbReference type="AlphaFoldDB" id="A0A318QV50"/>
<comment type="caution">
    <text evidence="6">The sequence shown here is derived from an EMBL/GenBank/DDBJ whole genome shotgun (WGS) entry which is preliminary data.</text>
</comment>
<dbReference type="Proteomes" id="UP000247814">
    <property type="component" value="Unassembled WGS sequence"/>
</dbReference>
<evidence type="ECO:0000259" key="5">
    <source>
        <dbReference type="PROSITE" id="PS50977"/>
    </source>
</evidence>
<keyword evidence="3" id="KW-0804">Transcription</keyword>
<keyword evidence="7" id="KW-1185">Reference proteome</keyword>
<dbReference type="OrthoDB" id="9809772at2"/>
<evidence type="ECO:0000256" key="1">
    <source>
        <dbReference type="ARBA" id="ARBA00023015"/>
    </source>
</evidence>
<dbReference type="InterPro" id="IPR009057">
    <property type="entry name" value="Homeodomain-like_sf"/>
</dbReference>
<organism evidence="6 7">
    <name type="scientific">Komagataeibacter sucrofermentans</name>
    <dbReference type="NCBI Taxonomy" id="1053551"/>
    <lineage>
        <taxon>Bacteria</taxon>
        <taxon>Pseudomonadati</taxon>
        <taxon>Pseudomonadota</taxon>
        <taxon>Alphaproteobacteria</taxon>
        <taxon>Acetobacterales</taxon>
        <taxon>Acetobacteraceae</taxon>
        <taxon>Komagataeibacter</taxon>
    </lineage>
</organism>
<evidence type="ECO:0000313" key="6">
    <source>
        <dbReference type="EMBL" id="PYD78999.1"/>
    </source>
</evidence>